<name>A0A1F7W5Z2_9BACT</name>
<keyword evidence="2" id="KW-0812">Transmembrane</keyword>
<keyword evidence="2" id="KW-0472">Membrane</keyword>
<protein>
    <submittedName>
        <fullName evidence="3">Uncharacterized protein</fullName>
    </submittedName>
</protein>
<dbReference type="EMBL" id="MGFD01000030">
    <property type="protein sequence ID" value="OGL98235.1"/>
    <property type="molecule type" value="Genomic_DNA"/>
</dbReference>
<reference evidence="3 4" key="1">
    <citation type="journal article" date="2016" name="Nat. Commun.">
        <title>Thousands of microbial genomes shed light on interconnected biogeochemical processes in an aquifer system.</title>
        <authorList>
            <person name="Anantharaman K."/>
            <person name="Brown C.T."/>
            <person name="Hug L.A."/>
            <person name="Sharon I."/>
            <person name="Castelle C.J."/>
            <person name="Probst A.J."/>
            <person name="Thomas B.C."/>
            <person name="Singh A."/>
            <person name="Wilkins M.J."/>
            <person name="Karaoz U."/>
            <person name="Brodie E.L."/>
            <person name="Williams K.H."/>
            <person name="Hubbard S.S."/>
            <person name="Banfield J.F."/>
        </authorList>
    </citation>
    <scope>NUCLEOTIDE SEQUENCE [LARGE SCALE GENOMIC DNA]</scope>
</reference>
<feature type="compositionally biased region" description="Polar residues" evidence="1">
    <location>
        <begin position="63"/>
        <end position="95"/>
    </location>
</feature>
<feature type="compositionally biased region" description="Low complexity" evidence="1">
    <location>
        <begin position="96"/>
        <end position="113"/>
    </location>
</feature>
<feature type="transmembrane region" description="Helical" evidence="2">
    <location>
        <begin position="202"/>
        <end position="222"/>
    </location>
</feature>
<comment type="caution">
    <text evidence="3">The sequence shown here is derived from an EMBL/GenBank/DDBJ whole genome shotgun (WGS) entry which is preliminary data.</text>
</comment>
<evidence type="ECO:0000313" key="3">
    <source>
        <dbReference type="EMBL" id="OGL98235.1"/>
    </source>
</evidence>
<feature type="region of interest" description="Disordered" evidence="1">
    <location>
        <begin position="32"/>
        <end position="131"/>
    </location>
</feature>
<dbReference type="AlphaFoldDB" id="A0A1F7W5Z2"/>
<evidence type="ECO:0000256" key="2">
    <source>
        <dbReference type="SAM" id="Phobius"/>
    </source>
</evidence>
<sequence>MALQAVAQGAVKMGQGAAKLTQGVAKAGGQMIKSAGSTTSQETRSIAERKSVFAQNRIPGMNRESNIDQIMRTGSSQTPRAPMQSPLQRQSTLRTNQLQAQNPLRQPAQAARAQENEDEDQEEEEQEEQRRVSFQSFMQLVRIKGALIDAADLPQNDNARAQQADATRAAQDAAKQAAKKMVPKAANAGANFISTALDLGTGGAGLVVTIFIHLLSLGWLNVEMVYGTWLKKGKDPVIGRLSWDPIPMPIDKNGIILQGMVIMADLIVITIVVILFAVQVLMLLLMASPALLVGFGISKLF</sequence>
<evidence type="ECO:0000256" key="1">
    <source>
        <dbReference type="SAM" id="MobiDB-lite"/>
    </source>
</evidence>
<evidence type="ECO:0000313" key="4">
    <source>
        <dbReference type="Proteomes" id="UP000177331"/>
    </source>
</evidence>
<gene>
    <name evidence="3" type="ORF">A2318_01335</name>
</gene>
<dbReference type="Proteomes" id="UP000177331">
    <property type="component" value="Unassembled WGS sequence"/>
</dbReference>
<feature type="compositionally biased region" description="Polar residues" evidence="1">
    <location>
        <begin position="35"/>
        <end position="44"/>
    </location>
</feature>
<proteinExistence type="predicted"/>
<dbReference type="STRING" id="1802421.A2318_01335"/>
<keyword evidence="2" id="KW-1133">Transmembrane helix</keyword>
<organism evidence="3 4">
    <name type="scientific">Candidatus Uhrbacteria bacterium RIFOXYB2_FULL_45_11</name>
    <dbReference type="NCBI Taxonomy" id="1802421"/>
    <lineage>
        <taxon>Bacteria</taxon>
        <taxon>Candidatus Uhriibacteriota</taxon>
    </lineage>
</organism>
<feature type="compositionally biased region" description="Acidic residues" evidence="1">
    <location>
        <begin position="116"/>
        <end position="127"/>
    </location>
</feature>
<accession>A0A1F7W5Z2</accession>